<evidence type="ECO:0000313" key="4">
    <source>
        <dbReference type="EMBL" id="PWL18988.1"/>
    </source>
</evidence>
<organism evidence="4 5">
    <name type="scientific">Falsochrobactrum shanghaiense</name>
    <dbReference type="NCBI Taxonomy" id="2201899"/>
    <lineage>
        <taxon>Bacteria</taxon>
        <taxon>Pseudomonadati</taxon>
        <taxon>Pseudomonadota</taxon>
        <taxon>Alphaproteobacteria</taxon>
        <taxon>Hyphomicrobiales</taxon>
        <taxon>Brucellaceae</taxon>
        <taxon>Falsochrobactrum</taxon>
    </lineage>
</organism>
<dbReference type="Gene3D" id="1.10.10.60">
    <property type="entry name" value="Homeodomain-like"/>
    <property type="match status" value="1"/>
</dbReference>
<dbReference type="Pfam" id="PF00440">
    <property type="entry name" value="TetR_N"/>
    <property type="match status" value="1"/>
</dbReference>
<dbReference type="PROSITE" id="PS50977">
    <property type="entry name" value="HTH_TETR_2"/>
    <property type="match status" value="1"/>
</dbReference>
<comment type="caution">
    <text evidence="4">The sequence shown here is derived from an EMBL/GenBank/DDBJ whole genome shotgun (WGS) entry which is preliminary data.</text>
</comment>
<dbReference type="InterPro" id="IPR050109">
    <property type="entry name" value="HTH-type_TetR-like_transc_reg"/>
</dbReference>
<dbReference type="InterPro" id="IPR013573">
    <property type="entry name" value="Tscrpt_reg_YcdC_C"/>
</dbReference>
<reference evidence="4 5" key="1">
    <citation type="submission" date="2018-05" db="EMBL/GenBank/DDBJ databases">
        <title>Comparative genomic sequence analysis between strain HN4 and CCM 8460T (Falsochrobactrum ovis) will provide more evidence to prove that HN4 is a new species of Falsochrobactrum.</title>
        <authorList>
            <person name="Lyu W."/>
            <person name="Sun L."/>
            <person name="Yao L."/>
        </authorList>
    </citation>
    <scope>NUCLEOTIDE SEQUENCE [LARGE SCALE GENOMIC DNA]</scope>
    <source>
        <strain evidence="4 5">HN4</strain>
    </source>
</reference>
<protein>
    <submittedName>
        <fullName evidence="4">TetR family transcriptional regulator</fullName>
    </submittedName>
</protein>
<dbReference type="PANTHER" id="PTHR30328:SF54">
    <property type="entry name" value="HTH-TYPE TRANSCRIPTIONAL REPRESSOR SCO4008"/>
    <property type="match status" value="1"/>
</dbReference>
<dbReference type="PANTHER" id="PTHR30328">
    <property type="entry name" value="TRANSCRIPTIONAL REPRESSOR"/>
    <property type="match status" value="1"/>
</dbReference>
<dbReference type="InterPro" id="IPR001647">
    <property type="entry name" value="HTH_TetR"/>
</dbReference>
<dbReference type="Gene3D" id="1.10.357.10">
    <property type="entry name" value="Tetracycline Repressor, domain 2"/>
    <property type="match status" value="1"/>
</dbReference>
<dbReference type="GO" id="GO:0003677">
    <property type="term" value="F:DNA binding"/>
    <property type="evidence" value="ECO:0007669"/>
    <property type="project" value="UniProtKB-UniRule"/>
</dbReference>
<dbReference type="AlphaFoldDB" id="A0A316JCH6"/>
<evidence type="ECO:0000256" key="1">
    <source>
        <dbReference type="ARBA" id="ARBA00023125"/>
    </source>
</evidence>
<dbReference type="Pfam" id="PF08362">
    <property type="entry name" value="TetR_C_3"/>
    <property type="match status" value="1"/>
</dbReference>
<keyword evidence="5" id="KW-1185">Reference proteome</keyword>
<feature type="DNA-binding region" description="H-T-H motif" evidence="2">
    <location>
        <begin position="46"/>
        <end position="65"/>
    </location>
</feature>
<dbReference type="PRINTS" id="PR00455">
    <property type="entry name" value="HTHTETR"/>
</dbReference>
<dbReference type="SUPFAM" id="SSF48498">
    <property type="entry name" value="Tetracyclin repressor-like, C-terminal domain"/>
    <property type="match status" value="1"/>
</dbReference>
<dbReference type="GO" id="GO:0045892">
    <property type="term" value="P:negative regulation of DNA-templated transcription"/>
    <property type="evidence" value="ECO:0007669"/>
    <property type="project" value="InterPro"/>
</dbReference>
<dbReference type="InterPro" id="IPR009057">
    <property type="entry name" value="Homeodomain-like_sf"/>
</dbReference>
<evidence type="ECO:0000256" key="2">
    <source>
        <dbReference type="PROSITE-ProRule" id="PRU00335"/>
    </source>
</evidence>
<dbReference type="EMBL" id="QGDB01000002">
    <property type="protein sequence ID" value="PWL18988.1"/>
    <property type="molecule type" value="Genomic_DNA"/>
</dbReference>
<keyword evidence="1 2" id="KW-0238">DNA-binding</keyword>
<gene>
    <name evidence="4" type="ORF">DKP76_06785</name>
</gene>
<evidence type="ECO:0000259" key="3">
    <source>
        <dbReference type="PROSITE" id="PS50977"/>
    </source>
</evidence>
<sequence length="223" mass="25547">MSGEVENSDNELTGRDRVLGRRQRILDAIRTAAIDEFAEKGLVGASTQGIAQRAGLTKPQLHYYISSKEELYEDIIVFILDEWEQIFLGATAEQDPAKVIRQYIRRKLEYSQKNPKASRLFTTEIANGAPYLKRHWAKHVAATHNAVGLIQSWVDQGRIKPVDPLLLQMHIWAVTQHYADFEIQVRSMMELASEEPLDLERIEKEVSTLFLRACGLEQPDFIR</sequence>
<proteinExistence type="predicted"/>
<dbReference type="InterPro" id="IPR036271">
    <property type="entry name" value="Tet_transcr_reg_TetR-rel_C_sf"/>
</dbReference>
<evidence type="ECO:0000313" key="5">
    <source>
        <dbReference type="Proteomes" id="UP000245865"/>
    </source>
</evidence>
<accession>A0A316JCH6</accession>
<name>A0A316JCH6_9HYPH</name>
<feature type="domain" description="HTH tetR-type" evidence="3">
    <location>
        <begin position="23"/>
        <end position="83"/>
    </location>
</feature>
<dbReference type="OrthoDB" id="2356263at2"/>
<dbReference type="SUPFAM" id="SSF46689">
    <property type="entry name" value="Homeodomain-like"/>
    <property type="match status" value="1"/>
</dbReference>
<dbReference type="Proteomes" id="UP000245865">
    <property type="component" value="Unassembled WGS sequence"/>
</dbReference>
<dbReference type="RefSeq" id="WP_109705885.1">
    <property type="nucleotide sequence ID" value="NZ_QGDB01000002.1"/>
</dbReference>